<dbReference type="Gene3D" id="3.40.50.150">
    <property type="entry name" value="Vaccinia Virus protein VP39"/>
    <property type="match status" value="1"/>
</dbReference>
<dbReference type="PANTHER" id="PTHR43667">
    <property type="entry name" value="CYCLOPROPANE-FATTY-ACYL-PHOSPHOLIPID SYNTHASE"/>
    <property type="match status" value="1"/>
</dbReference>
<evidence type="ECO:0000256" key="5">
    <source>
        <dbReference type="ARBA" id="ARBA00023098"/>
    </source>
</evidence>
<dbReference type="GO" id="GO:0032259">
    <property type="term" value="P:methylation"/>
    <property type="evidence" value="ECO:0007669"/>
    <property type="project" value="UniProtKB-KW"/>
</dbReference>
<comment type="similarity">
    <text evidence="1">Belongs to the CFA/CMAS family.</text>
</comment>
<keyword evidence="4" id="KW-0949">S-adenosyl-L-methionine</keyword>
<keyword evidence="5" id="KW-0443">Lipid metabolism</keyword>
<dbReference type="RefSeq" id="WP_201104523.1">
    <property type="nucleotide sequence ID" value="NZ_CP067977.1"/>
</dbReference>
<accession>A0ABX7BRU3</accession>
<gene>
    <name evidence="6" type="ORF">JIP62_02965</name>
</gene>
<keyword evidence="7" id="KW-1185">Reference proteome</keyword>
<dbReference type="InterPro" id="IPR050723">
    <property type="entry name" value="CFA/CMAS"/>
</dbReference>
<evidence type="ECO:0000256" key="3">
    <source>
        <dbReference type="ARBA" id="ARBA00022679"/>
    </source>
</evidence>
<reference evidence="6 7" key="1">
    <citation type="submission" date="2021-01" db="EMBL/GenBank/DDBJ databases">
        <title>Brevundimonas vitis sp. nov., an bacterium isolated from grape (Vitis vinifera).</title>
        <authorList>
            <person name="Jiang L."/>
            <person name="Lee J."/>
        </authorList>
    </citation>
    <scope>NUCLEOTIDE SEQUENCE [LARGE SCALE GENOMIC DNA]</scope>
    <source>
        <strain evidence="6 7">GRTSA-9</strain>
    </source>
</reference>
<keyword evidence="2 6" id="KW-0489">Methyltransferase</keyword>
<dbReference type="Pfam" id="PF02353">
    <property type="entry name" value="CMAS"/>
    <property type="match status" value="1"/>
</dbReference>
<dbReference type="GO" id="GO:0008168">
    <property type="term" value="F:methyltransferase activity"/>
    <property type="evidence" value="ECO:0007669"/>
    <property type="project" value="UniProtKB-KW"/>
</dbReference>
<proteinExistence type="inferred from homology"/>
<dbReference type="PANTHER" id="PTHR43667:SF2">
    <property type="entry name" value="FATTY ACID C-METHYL TRANSFERASE"/>
    <property type="match status" value="1"/>
</dbReference>
<evidence type="ECO:0000256" key="1">
    <source>
        <dbReference type="ARBA" id="ARBA00010815"/>
    </source>
</evidence>
<dbReference type="Proteomes" id="UP000595448">
    <property type="component" value="Chromosome"/>
</dbReference>
<keyword evidence="3" id="KW-0808">Transferase</keyword>
<name>A0ABX7BRU3_9CAUL</name>
<evidence type="ECO:0000313" key="6">
    <source>
        <dbReference type="EMBL" id="QQQ19982.1"/>
    </source>
</evidence>
<sequence>MTAAEDHQAARTPPVFALLLRLLSDNWTYGRLTLSLPNGEVHTLIGATPGPDAVMNVLDYRFARRVLANGDIGYAEGYMAGEWDSPHLAVLLETLANNYDHIRRLFDGNAIMLAVNWLSHKVKRNSRRGSKKNIHAHYDLGNAFYRAWLDETMTYSSARFERADETLEAAQTRKYASLARMMGIQPGQTVLEIGCGWGGFADYVAREIGAHVTGITISQEQHDFARQRLFNAGLTDRTSIQMVDYRDVQGRFDHVASIEMFEAVGKEYWAAYFDKINQVLAPGGRAGLQIITIQDELFEEYNARTDFIQKYVFPGGMLPSEARLQPVIEKAGLSWNAVERFGIDYADTLNRWDERFQAAWADIRKMGGFDQRFYRLWRFYLGYCEAGFRSRRTDVIQLALTKA</sequence>
<evidence type="ECO:0000256" key="4">
    <source>
        <dbReference type="ARBA" id="ARBA00022691"/>
    </source>
</evidence>
<dbReference type="SUPFAM" id="SSF53335">
    <property type="entry name" value="S-adenosyl-L-methionine-dependent methyltransferases"/>
    <property type="match status" value="1"/>
</dbReference>
<organism evidence="6 7">
    <name type="scientific">Brevundimonas vitisensis</name>
    <dbReference type="NCBI Taxonomy" id="2800818"/>
    <lineage>
        <taxon>Bacteria</taxon>
        <taxon>Pseudomonadati</taxon>
        <taxon>Pseudomonadota</taxon>
        <taxon>Alphaproteobacteria</taxon>
        <taxon>Caulobacterales</taxon>
        <taxon>Caulobacteraceae</taxon>
        <taxon>Brevundimonas</taxon>
    </lineage>
</organism>
<evidence type="ECO:0000313" key="7">
    <source>
        <dbReference type="Proteomes" id="UP000595448"/>
    </source>
</evidence>
<evidence type="ECO:0000256" key="2">
    <source>
        <dbReference type="ARBA" id="ARBA00022603"/>
    </source>
</evidence>
<protein>
    <submittedName>
        <fullName evidence="6">Class I SAM-dependent methyltransferase</fullName>
    </submittedName>
</protein>
<dbReference type="PIRSF" id="PIRSF003085">
    <property type="entry name" value="CMAS"/>
    <property type="match status" value="1"/>
</dbReference>
<dbReference type="CDD" id="cd02440">
    <property type="entry name" value="AdoMet_MTases"/>
    <property type="match status" value="1"/>
</dbReference>
<dbReference type="InterPro" id="IPR003333">
    <property type="entry name" value="CMAS"/>
</dbReference>
<dbReference type="InterPro" id="IPR029063">
    <property type="entry name" value="SAM-dependent_MTases_sf"/>
</dbReference>
<dbReference type="EMBL" id="CP067977">
    <property type="protein sequence ID" value="QQQ19982.1"/>
    <property type="molecule type" value="Genomic_DNA"/>
</dbReference>